<comment type="caution">
    <text evidence="1">The sequence shown here is derived from an EMBL/GenBank/DDBJ whole genome shotgun (WGS) entry which is preliminary data.</text>
</comment>
<dbReference type="EMBL" id="BPLR01002734">
    <property type="protein sequence ID" value="GIX77255.1"/>
    <property type="molecule type" value="Genomic_DNA"/>
</dbReference>
<dbReference type="Proteomes" id="UP001054945">
    <property type="component" value="Unassembled WGS sequence"/>
</dbReference>
<dbReference type="AlphaFoldDB" id="A0AAV4MZX8"/>
<reference evidence="1 2" key="1">
    <citation type="submission" date="2021-06" db="EMBL/GenBank/DDBJ databases">
        <title>Caerostris extrusa draft genome.</title>
        <authorList>
            <person name="Kono N."/>
            <person name="Arakawa K."/>
        </authorList>
    </citation>
    <scope>NUCLEOTIDE SEQUENCE [LARGE SCALE GENOMIC DNA]</scope>
</reference>
<name>A0AAV4MZX8_CAEEX</name>
<organism evidence="1 2">
    <name type="scientific">Caerostris extrusa</name>
    <name type="common">Bark spider</name>
    <name type="synonym">Caerostris bankana</name>
    <dbReference type="NCBI Taxonomy" id="172846"/>
    <lineage>
        <taxon>Eukaryota</taxon>
        <taxon>Metazoa</taxon>
        <taxon>Ecdysozoa</taxon>
        <taxon>Arthropoda</taxon>
        <taxon>Chelicerata</taxon>
        <taxon>Arachnida</taxon>
        <taxon>Araneae</taxon>
        <taxon>Araneomorphae</taxon>
        <taxon>Entelegynae</taxon>
        <taxon>Araneoidea</taxon>
        <taxon>Araneidae</taxon>
        <taxon>Caerostris</taxon>
    </lineage>
</organism>
<evidence type="ECO:0000313" key="1">
    <source>
        <dbReference type="EMBL" id="GIX77255.1"/>
    </source>
</evidence>
<sequence>MSSSNAASTKTPSNFIEHTPTDASVNTLTYWGVGGRQLILKYPGDREAKRASHHPDRLKHSSDWIFIVGGRQLILKYPGDREAKRASHQLDCLKHPSDRIFIWFGDWTPRAFPPLAIVSFRLATQKYRNLIVNWKRFFSLHLQPGISFPGAEAYYDLITLR</sequence>
<gene>
    <name evidence="1" type="ORF">CEXT_601321</name>
</gene>
<proteinExistence type="predicted"/>
<accession>A0AAV4MZX8</accession>
<keyword evidence="2" id="KW-1185">Reference proteome</keyword>
<protein>
    <submittedName>
        <fullName evidence="1">Uncharacterized protein</fullName>
    </submittedName>
</protein>
<evidence type="ECO:0000313" key="2">
    <source>
        <dbReference type="Proteomes" id="UP001054945"/>
    </source>
</evidence>